<protein>
    <recommendedName>
        <fullName evidence="3">Nuclear transport factor 2 family protein</fullName>
    </recommendedName>
</protein>
<comment type="caution">
    <text evidence="1">The sequence shown here is derived from an EMBL/GenBank/DDBJ whole genome shotgun (WGS) entry which is preliminary data.</text>
</comment>
<accession>A0A7X5TXM9</accession>
<evidence type="ECO:0000313" key="1">
    <source>
        <dbReference type="EMBL" id="NIH94671.1"/>
    </source>
</evidence>
<evidence type="ECO:0008006" key="3">
    <source>
        <dbReference type="Google" id="ProtNLM"/>
    </source>
</evidence>
<dbReference type="SUPFAM" id="SSF54427">
    <property type="entry name" value="NTF2-like"/>
    <property type="match status" value="1"/>
</dbReference>
<dbReference type="RefSeq" id="WP_167157323.1">
    <property type="nucleotide sequence ID" value="NZ_JAANOW010000001.1"/>
</dbReference>
<dbReference type="Proteomes" id="UP000547444">
    <property type="component" value="Unassembled WGS sequence"/>
</dbReference>
<dbReference type="InterPro" id="IPR032710">
    <property type="entry name" value="NTF2-like_dom_sf"/>
</dbReference>
<dbReference type="Gene3D" id="3.10.450.50">
    <property type="match status" value="1"/>
</dbReference>
<dbReference type="EMBL" id="JAANOW010000001">
    <property type="protein sequence ID" value="NIH94671.1"/>
    <property type="molecule type" value="Genomic_DNA"/>
</dbReference>
<name>A0A7X5TXM9_9MYCO</name>
<dbReference type="AlphaFoldDB" id="A0A7X5TXM9"/>
<reference evidence="1 2" key="1">
    <citation type="submission" date="2020-03" db="EMBL/GenBank/DDBJ databases">
        <title>Sequencing the genomes of 1000 actinobacteria strains.</title>
        <authorList>
            <person name="Klenk H.-P."/>
        </authorList>
    </citation>
    <scope>NUCLEOTIDE SEQUENCE [LARGE SCALE GENOMIC DNA]</scope>
    <source>
        <strain evidence="1 2">DSM 44556</strain>
    </source>
</reference>
<keyword evidence="2" id="KW-1185">Reference proteome</keyword>
<sequence length="121" mass="13346">MTLHHRKNAQSEWDALPEIVKTYLTAHATGKDSRVLAVFTADAVVTDEGHDHVGHDRIDAWLNGPAGEYTYTTEFTSATVVDTENVDVLQRLKGNFPGGVADLHYRFTLDGALVSRLVIEP</sequence>
<organism evidence="1 2">
    <name type="scientific">Mycolicibacterium fluoranthenivorans</name>
    <dbReference type="NCBI Taxonomy" id="258505"/>
    <lineage>
        <taxon>Bacteria</taxon>
        <taxon>Bacillati</taxon>
        <taxon>Actinomycetota</taxon>
        <taxon>Actinomycetes</taxon>
        <taxon>Mycobacteriales</taxon>
        <taxon>Mycobacteriaceae</taxon>
        <taxon>Mycolicibacterium</taxon>
    </lineage>
</organism>
<proteinExistence type="predicted"/>
<gene>
    <name evidence="1" type="ORF">FHU31_001627</name>
</gene>
<evidence type="ECO:0000313" key="2">
    <source>
        <dbReference type="Proteomes" id="UP000547444"/>
    </source>
</evidence>